<dbReference type="GeneID" id="119720282"/>
<keyword evidence="2" id="KW-0067">ATP-binding</keyword>
<dbReference type="SUPFAM" id="SSF52047">
    <property type="entry name" value="RNI-like"/>
    <property type="match status" value="2"/>
</dbReference>
<dbReference type="InterPro" id="IPR027417">
    <property type="entry name" value="P-loop_NTPase"/>
</dbReference>
<dbReference type="EnsemblMetazoa" id="XM_038189924.1">
    <property type="protein sequence ID" value="XP_038045852.1"/>
    <property type="gene ID" value="LOC119720282"/>
</dbReference>
<dbReference type="PANTHER" id="PTHR46312">
    <property type="entry name" value="NACHT DOMAIN-CONTAINING PROTEIN"/>
    <property type="match status" value="1"/>
</dbReference>
<accession>A0A913Z2C6</accession>
<proteinExistence type="predicted"/>
<evidence type="ECO:0000256" key="2">
    <source>
        <dbReference type="ARBA" id="ARBA00022840"/>
    </source>
</evidence>
<dbReference type="Proteomes" id="UP000887568">
    <property type="component" value="Unplaced"/>
</dbReference>
<keyword evidence="1" id="KW-0547">Nucleotide-binding</keyword>
<protein>
    <recommendedName>
        <fullName evidence="4">NACHT domain-containing protein</fullName>
    </recommendedName>
</protein>
<dbReference type="InterPro" id="IPR032675">
    <property type="entry name" value="LRR_dom_sf"/>
</dbReference>
<name>A0A913Z2C6_PATMI</name>
<feature type="domain" description="NACHT" evidence="4">
    <location>
        <begin position="154"/>
        <end position="245"/>
    </location>
</feature>
<reference evidence="5" key="1">
    <citation type="submission" date="2022-11" db="UniProtKB">
        <authorList>
            <consortium name="EnsemblMetazoa"/>
        </authorList>
    </citation>
    <scope>IDENTIFICATION</scope>
</reference>
<evidence type="ECO:0000259" key="4">
    <source>
        <dbReference type="Pfam" id="PF05729"/>
    </source>
</evidence>
<dbReference type="AlphaFoldDB" id="A0A913Z2C6"/>
<dbReference type="InterPro" id="IPR007111">
    <property type="entry name" value="NACHT_NTPase"/>
</dbReference>
<evidence type="ECO:0000256" key="3">
    <source>
        <dbReference type="SAM" id="MobiDB-lite"/>
    </source>
</evidence>
<sequence length="884" mass="99127">MVRDEFLQHVDEYMPYSALSKEDTLAQLESWAQTGQYGSDSVDLILHILSQVLNLRIVVVEETTSRVTSLELLPHRQEECRTRAGIVNTGAVSGSQNPIIVGSSAVNINYNFPLEGPGVSAPRPQQSQRPDQELRLGTSNYQEAGEKSGIETDELDEFILANPNEVLILLDGFDEMRAKTLDAAFGSILKALNRTVYKECFICVSTRPSHVDTLMSKTLVQNPCTHVEVLGFTDEDVHEYVQKFYDKDPDSGKALTETIEKSNTQREFAKTPMMLLLMCLLWRESKQLPETTSRLFTKAVDHMFTRKGISGEDALKTVIAIGKTALRGLMTASQKFSFQEDEFETSALDLALKAGILTKQRVIKNRKSDKNVQFMHKTMQEYGAAKYLQSLKNSTLGLHTRVKNKIKFRRKLRRMCSNIEGVVSNDFLFRFCCGDNQECMAHIVNLLDRKFNKDEPRYQSSVVQAISRNCFFESQSSEVPQCLTSDSHIPSTIEVHNNNDFRSLMYLFDIVCKSDSPTAQLARVETIEVSSLSSVSDLASALGYMENLMTLRLYSCPLVKGDLEKTLSSLKCNQVTDLCIKGDQTLGSRAIEWAPYIKHLTSLNTLEISDCNLQFTDIGHIASSVGDMPRLTDLILTDNPGLGLSTEKWSRYLLRVKQKQTLDLSNFSLTLEDVSTISVVLDHIPALTNLILAGNTALGESAEKWAKNLSRFTNIQTLNLSNCDMPKLTDLILTGNPALGESTEKWSRYLLRVKQKHTLDLSNFSLTLEDVNIEDIVSAVSNPYDLKDLFGFDSREARPTDLILTDNPALGASTEKWSRCLLRVRKEHTLDLSKFLLTWKDVDIECIAATAGVMPNLTDLALSDNNSFHGLDELQSHFPSLKIH</sequence>
<dbReference type="OrthoDB" id="1394818at2759"/>
<dbReference type="Pfam" id="PF05729">
    <property type="entry name" value="NACHT"/>
    <property type="match status" value="1"/>
</dbReference>
<evidence type="ECO:0000256" key="1">
    <source>
        <dbReference type="ARBA" id="ARBA00022741"/>
    </source>
</evidence>
<keyword evidence="6" id="KW-1185">Reference proteome</keyword>
<dbReference type="PANTHER" id="PTHR46312:SF2">
    <property type="entry name" value="NUCLEOTIDE-BINDING OLIGOMERIZATION DOMAIN-CONTAINING PROTEIN 2-LIKE"/>
    <property type="match status" value="1"/>
</dbReference>
<evidence type="ECO:0000313" key="5">
    <source>
        <dbReference type="EnsemblMetazoa" id="XP_038045852.1"/>
    </source>
</evidence>
<dbReference type="Gene3D" id="3.40.50.300">
    <property type="entry name" value="P-loop containing nucleotide triphosphate hydrolases"/>
    <property type="match status" value="1"/>
</dbReference>
<feature type="region of interest" description="Disordered" evidence="3">
    <location>
        <begin position="117"/>
        <end position="139"/>
    </location>
</feature>
<dbReference type="Gene3D" id="3.80.10.10">
    <property type="entry name" value="Ribonuclease Inhibitor"/>
    <property type="match status" value="2"/>
</dbReference>
<dbReference type="GO" id="GO:0005524">
    <property type="term" value="F:ATP binding"/>
    <property type="evidence" value="ECO:0007669"/>
    <property type="project" value="UniProtKB-KW"/>
</dbReference>
<evidence type="ECO:0000313" key="6">
    <source>
        <dbReference type="Proteomes" id="UP000887568"/>
    </source>
</evidence>
<dbReference type="RefSeq" id="XP_038045852.1">
    <property type="nucleotide sequence ID" value="XM_038189924.1"/>
</dbReference>
<organism evidence="5 6">
    <name type="scientific">Patiria miniata</name>
    <name type="common">Bat star</name>
    <name type="synonym">Asterina miniata</name>
    <dbReference type="NCBI Taxonomy" id="46514"/>
    <lineage>
        <taxon>Eukaryota</taxon>
        <taxon>Metazoa</taxon>
        <taxon>Echinodermata</taxon>
        <taxon>Eleutherozoa</taxon>
        <taxon>Asterozoa</taxon>
        <taxon>Asteroidea</taxon>
        <taxon>Valvatacea</taxon>
        <taxon>Valvatida</taxon>
        <taxon>Asterinidae</taxon>
        <taxon>Patiria</taxon>
    </lineage>
</organism>